<dbReference type="Gene3D" id="1.10.1740.10">
    <property type="match status" value="1"/>
</dbReference>
<dbReference type="GO" id="GO:0003677">
    <property type="term" value="F:DNA binding"/>
    <property type="evidence" value="ECO:0007669"/>
    <property type="project" value="InterPro"/>
</dbReference>
<dbReference type="KEGG" id="mmai:sS8_4755"/>
<dbReference type="InterPro" id="IPR007627">
    <property type="entry name" value="RNA_pol_sigma70_r2"/>
</dbReference>
<dbReference type="AlphaFoldDB" id="A0A250KYC2"/>
<keyword evidence="3" id="KW-0731">Sigma factor</keyword>
<dbReference type="Pfam" id="PF08281">
    <property type="entry name" value="Sigma70_r4_2"/>
    <property type="match status" value="1"/>
</dbReference>
<keyword evidence="4" id="KW-0804">Transcription</keyword>
<keyword evidence="2" id="KW-0805">Transcription regulation</keyword>
<dbReference type="GO" id="GO:0006352">
    <property type="term" value="P:DNA-templated transcription initiation"/>
    <property type="evidence" value="ECO:0007669"/>
    <property type="project" value="InterPro"/>
</dbReference>
<proteinExistence type="inferred from homology"/>
<dbReference type="InterPro" id="IPR039425">
    <property type="entry name" value="RNA_pol_sigma-70-like"/>
</dbReference>
<dbReference type="NCBIfam" id="TIGR02937">
    <property type="entry name" value="sigma70-ECF"/>
    <property type="match status" value="1"/>
</dbReference>
<dbReference type="Gene3D" id="1.10.10.10">
    <property type="entry name" value="Winged helix-like DNA-binding domain superfamily/Winged helix DNA-binding domain"/>
    <property type="match status" value="1"/>
</dbReference>
<evidence type="ECO:0000313" key="8">
    <source>
        <dbReference type="Proteomes" id="UP000266313"/>
    </source>
</evidence>
<dbReference type="EMBL" id="AP017928">
    <property type="protein sequence ID" value="BBA36678.1"/>
    <property type="molecule type" value="Genomic_DNA"/>
</dbReference>
<dbReference type="InterPro" id="IPR013324">
    <property type="entry name" value="RNA_pol_sigma_r3/r4-like"/>
</dbReference>
<feature type="domain" description="RNA polymerase sigma factor 70 region 4 type 2" evidence="6">
    <location>
        <begin position="122"/>
        <end position="174"/>
    </location>
</feature>
<dbReference type="InterPro" id="IPR013325">
    <property type="entry name" value="RNA_pol_sigma_r2"/>
</dbReference>
<accession>A0A250KYC2</accession>
<evidence type="ECO:0000256" key="1">
    <source>
        <dbReference type="ARBA" id="ARBA00010641"/>
    </source>
</evidence>
<name>A0A250KYC2_9GAMM</name>
<evidence type="ECO:0000256" key="4">
    <source>
        <dbReference type="ARBA" id="ARBA00023163"/>
    </source>
</evidence>
<dbReference type="Proteomes" id="UP000266313">
    <property type="component" value="Chromosome"/>
</dbReference>
<dbReference type="PANTHER" id="PTHR43133">
    <property type="entry name" value="RNA POLYMERASE ECF-TYPE SIGMA FACTO"/>
    <property type="match status" value="1"/>
</dbReference>
<gene>
    <name evidence="7" type="ORF">sS8_4755</name>
</gene>
<dbReference type="InterPro" id="IPR013249">
    <property type="entry name" value="RNA_pol_sigma70_r4_t2"/>
</dbReference>
<keyword evidence="8" id="KW-1185">Reference proteome</keyword>
<dbReference type="GO" id="GO:0016987">
    <property type="term" value="F:sigma factor activity"/>
    <property type="evidence" value="ECO:0007669"/>
    <property type="project" value="UniProtKB-KW"/>
</dbReference>
<dbReference type="SUPFAM" id="SSF88659">
    <property type="entry name" value="Sigma3 and sigma4 domains of RNA polymerase sigma factors"/>
    <property type="match status" value="1"/>
</dbReference>
<evidence type="ECO:0000259" key="5">
    <source>
        <dbReference type="Pfam" id="PF04542"/>
    </source>
</evidence>
<sequence length="181" mass="21156">MAQTLLSRGSHIPHGIVRMSSQIDDWFRLYRQELVSWIARFVRCHETAKDLVQETYLILARQATEETIAQPRGFLYRTAKNLALDYLRHQKVVEQYAVEADVRQEEAFYSAERAVTADKQIERFAATLENLPPLAREVFCLIKLDGLSYRETALRLNLSERQVERQLLKAMLDCRKVLEED</sequence>
<dbReference type="SUPFAM" id="SSF88946">
    <property type="entry name" value="Sigma2 domain of RNA polymerase sigma factors"/>
    <property type="match status" value="1"/>
</dbReference>
<protein>
    <submittedName>
        <fullName evidence="7">RNA polymerase, sigma-24 subunit, ECF subfamily</fullName>
    </submittedName>
</protein>
<dbReference type="PANTHER" id="PTHR43133:SF63">
    <property type="entry name" value="RNA POLYMERASE SIGMA FACTOR FECI-RELATED"/>
    <property type="match status" value="1"/>
</dbReference>
<evidence type="ECO:0000256" key="2">
    <source>
        <dbReference type="ARBA" id="ARBA00023015"/>
    </source>
</evidence>
<dbReference type="InterPro" id="IPR036388">
    <property type="entry name" value="WH-like_DNA-bd_sf"/>
</dbReference>
<organism evidence="7 8">
    <name type="scientific">Methylocaldum marinum</name>
    <dbReference type="NCBI Taxonomy" id="1432792"/>
    <lineage>
        <taxon>Bacteria</taxon>
        <taxon>Pseudomonadati</taxon>
        <taxon>Pseudomonadota</taxon>
        <taxon>Gammaproteobacteria</taxon>
        <taxon>Methylococcales</taxon>
        <taxon>Methylococcaceae</taxon>
        <taxon>Methylocaldum</taxon>
    </lineage>
</organism>
<dbReference type="InterPro" id="IPR014284">
    <property type="entry name" value="RNA_pol_sigma-70_dom"/>
</dbReference>
<reference evidence="7 8" key="1">
    <citation type="submission" date="2016-12" db="EMBL/GenBank/DDBJ databases">
        <title>Genome sequencing of Methylocaldum marinum.</title>
        <authorList>
            <person name="Takeuchi M."/>
            <person name="Kamagata Y."/>
            <person name="Hiraoka S."/>
            <person name="Oshima K."/>
            <person name="Hattori M."/>
            <person name="Iwasaki W."/>
        </authorList>
    </citation>
    <scope>NUCLEOTIDE SEQUENCE [LARGE SCALE GENOMIC DNA]</scope>
    <source>
        <strain evidence="7 8">S8</strain>
    </source>
</reference>
<dbReference type="Pfam" id="PF04542">
    <property type="entry name" value="Sigma70_r2"/>
    <property type="match status" value="1"/>
</dbReference>
<evidence type="ECO:0000259" key="6">
    <source>
        <dbReference type="Pfam" id="PF08281"/>
    </source>
</evidence>
<comment type="similarity">
    <text evidence="1">Belongs to the sigma-70 factor family. ECF subfamily.</text>
</comment>
<evidence type="ECO:0000313" key="7">
    <source>
        <dbReference type="EMBL" id="BBA36678.1"/>
    </source>
</evidence>
<evidence type="ECO:0000256" key="3">
    <source>
        <dbReference type="ARBA" id="ARBA00023082"/>
    </source>
</evidence>
<feature type="domain" description="RNA polymerase sigma-70 region 2" evidence="5">
    <location>
        <begin position="27"/>
        <end position="91"/>
    </location>
</feature>